<dbReference type="GO" id="GO:0090266">
    <property type="term" value="P:regulation of mitotic cell cycle spindle assembly checkpoint"/>
    <property type="evidence" value="ECO:0007669"/>
    <property type="project" value="TreeGrafter"/>
</dbReference>
<dbReference type="PANTHER" id="PTHR46930:SF1">
    <property type="entry name" value="CDK5 REGULATORY SUBUNIT-ASSOCIATED PROTEIN 2"/>
    <property type="match status" value="1"/>
</dbReference>
<evidence type="ECO:0000256" key="3">
    <source>
        <dbReference type="SAM" id="Coils"/>
    </source>
</evidence>
<dbReference type="GO" id="GO:0007059">
    <property type="term" value="P:chromosome segregation"/>
    <property type="evidence" value="ECO:0007669"/>
    <property type="project" value="TreeGrafter"/>
</dbReference>
<evidence type="ECO:0000313" key="6">
    <source>
        <dbReference type="EMBL" id="KAG8223655.1"/>
    </source>
</evidence>
<reference evidence="6" key="2">
    <citation type="submission" date="2017-10" db="EMBL/GenBank/DDBJ databases">
        <title>Ladona fulva Genome sequencing and assembly.</title>
        <authorList>
            <person name="Murali S."/>
            <person name="Richards S."/>
            <person name="Bandaranaike D."/>
            <person name="Bellair M."/>
            <person name="Blankenburg K."/>
            <person name="Chao H."/>
            <person name="Dinh H."/>
            <person name="Doddapaneni H."/>
            <person name="Dugan-Rocha S."/>
            <person name="Elkadiri S."/>
            <person name="Gnanaolivu R."/>
            <person name="Hernandez B."/>
            <person name="Skinner E."/>
            <person name="Javaid M."/>
            <person name="Lee S."/>
            <person name="Li M."/>
            <person name="Ming W."/>
            <person name="Munidasa M."/>
            <person name="Muniz J."/>
            <person name="Nguyen L."/>
            <person name="Hughes D."/>
            <person name="Osuji N."/>
            <person name="Pu L.-L."/>
            <person name="Puazo M."/>
            <person name="Qu C."/>
            <person name="Quiroz J."/>
            <person name="Raj R."/>
            <person name="Weissenberger G."/>
            <person name="Xin Y."/>
            <person name="Zou X."/>
            <person name="Han Y."/>
            <person name="Worley K."/>
            <person name="Muzny D."/>
            <person name="Gibbs R."/>
        </authorList>
    </citation>
    <scope>NUCLEOTIDE SEQUENCE</scope>
    <source>
        <strain evidence="6">Sampled in the wild</strain>
    </source>
</reference>
<evidence type="ECO:0000313" key="7">
    <source>
        <dbReference type="Proteomes" id="UP000792457"/>
    </source>
</evidence>
<reference evidence="6" key="1">
    <citation type="submission" date="2013-04" db="EMBL/GenBank/DDBJ databases">
        <authorList>
            <person name="Qu J."/>
            <person name="Murali S.C."/>
            <person name="Bandaranaike D."/>
            <person name="Bellair M."/>
            <person name="Blankenburg K."/>
            <person name="Chao H."/>
            <person name="Dinh H."/>
            <person name="Doddapaneni H."/>
            <person name="Downs B."/>
            <person name="Dugan-Rocha S."/>
            <person name="Elkadiri S."/>
            <person name="Gnanaolivu R.D."/>
            <person name="Hernandez B."/>
            <person name="Javaid M."/>
            <person name="Jayaseelan J.C."/>
            <person name="Lee S."/>
            <person name="Li M."/>
            <person name="Ming W."/>
            <person name="Munidasa M."/>
            <person name="Muniz J."/>
            <person name="Nguyen L."/>
            <person name="Ongeri F."/>
            <person name="Osuji N."/>
            <person name="Pu L.-L."/>
            <person name="Puazo M."/>
            <person name="Qu C."/>
            <person name="Quiroz J."/>
            <person name="Raj R."/>
            <person name="Weissenberger G."/>
            <person name="Xin Y."/>
            <person name="Zou X."/>
            <person name="Han Y."/>
            <person name="Richards S."/>
            <person name="Worley K."/>
            <person name="Muzny D."/>
            <person name="Gibbs R."/>
        </authorList>
    </citation>
    <scope>NUCLEOTIDE SEQUENCE</scope>
    <source>
        <strain evidence="6">Sampled in the wild</strain>
    </source>
</reference>
<dbReference type="GO" id="GO:0007099">
    <property type="term" value="P:centriole replication"/>
    <property type="evidence" value="ECO:0007669"/>
    <property type="project" value="TreeGrafter"/>
</dbReference>
<comment type="caution">
    <text evidence="6">The sequence shown here is derived from an EMBL/GenBank/DDBJ whole genome shotgun (WGS) entry which is preliminary data.</text>
</comment>
<dbReference type="InterPro" id="IPR012943">
    <property type="entry name" value="Cnn_1N"/>
</dbReference>
<sequence length="1491" mass="167741">MKDYETQLTHYKKENFNLKLRIYFLEERFGPYRGGNEKEDPHQKNIELKVQNETLRKELLENQQLLRDADKAMDQMEKEHQEEIQKLTRKQKVEIERLESQMEEMKKDFDARLEKPNHEDSAAMYAFAFGMPELMKNSNSNGKELEEKLLQKIAELENQKSELENHLSNKDEDCNRLEIELSNVQELSERDKMLEETNNKLEEKEKVLVEIQITLDEKQRQIEALRASLSSKDEALAQLRSKLAESESVTRDLQNKIKSQFGVGNSHSKYMMQLENNITKRRFSSYKNHARGQRDIPNGEVSRLPERPGTAPPIAKTIEIEDGVLKKLQEEVETWKKKVGEMQKEKEHWEILSKTWGNEEAKLKRCLQGMKKHYKEIEKELDRYKQDTKQKEKKIRDLIFELTVAQDQVNRAKWEEVGGGGGRHHGIGFSSGLDDVSDMADEENERLWAELENKEKKLKQITEEKNALSSEMDKKIQSVMASLKEKEDALAGYEQKYNSAAAQLVEKNRQIQTLEEQLVTAGASNSVERRVSCKESSISESVTRKLDQSSKSLKEILSVQMNSSSEHHSILHSYIEKFQRNLRNTPEREGGPRNALEEAERSRHDAEEICALLGGHVWELAAFLEGLLEESNLSLSESHKSSIRRALEWSRELSLSVLSTTGLVDDGEQNCTRTSLAILRDFPSFNACVEAANSHPSERKNSSAVECSDGLFPQTIVISEVESPKPEEEPLEVEKVDHSVESLHPVVEILHARENELEKGKTIDLREGSSEIGRGGNSGESVRTVRNARPTHLNLTPACETVRMVEQKVGGHGNGAPLTCTPAGVVVSPSESEAWSEPDRTVSLARIGLENIARATPSAAVALAAQQSTPESGGSSLVETRTPSKRGHGEIRRLQSHIRGLEQLIKTLTTEMRVYHGMGPAARTPSNNNQSGILQNNVNSETTSVDQEAPCMRDAEVNTTVGVQSEAVDSGGAGHILDEVRCLRDKLEFSLKHNELLGRQLEGVLSGLQSHQVEDGMADLCFKLKEATERLEEEQDKGCDLQHQLASAKNSIIELERELEESKTVEMKLRTMLKEKEEEIKEILESKEISIKNTTSHSGHVKEDESFEKAFTTGGDKDETSSEMMQSLMKQNISLNDREKTTKGVISKGSSSEISDGVFRNIGTISDSSFCKTRLIDWHSQENGVALEDRHEIFSNQLGGNLKELEASEKYIGSNETLSKVRRSLNQEIKQSRLLELENDVLHLQTALKDAQDHALAEESRAKKAEEEAEHWMKLAQEYEKLRNIPGSVGIKTVEDPSECSSSSVLSGIIPDLNRQRSEMSDYVSDQTGGEDSEPSLSQMSHKNKSGRPGIIPLEMSHAMAYLSPSADTSPTARHDAFSSPDLGIESDPGRFSSLENQHPKSPVGIALHNESFEEVLSSENTIVYSNSYTTVNRSLRTRTPGTHNVKEVDDLISASYVKGLMLENDRLKQCLAEKQKSLDETLCKLEAANR</sequence>
<keyword evidence="3" id="KW-0175">Coiled coil</keyword>
<feature type="coiled-coil region" evidence="3">
    <location>
        <begin position="1234"/>
        <end position="1282"/>
    </location>
</feature>
<dbReference type="GO" id="GO:0035371">
    <property type="term" value="C:microtubule plus-end"/>
    <property type="evidence" value="ECO:0007669"/>
    <property type="project" value="TreeGrafter"/>
</dbReference>
<keyword evidence="7" id="KW-1185">Reference proteome</keyword>
<dbReference type="GO" id="GO:0046600">
    <property type="term" value="P:negative regulation of centriole replication"/>
    <property type="evidence" value="ECO:0007669"/>
    <property type="project" value="TreeGrafter"/>
</dbReference>
<feature type="region of interest" description="Disordered" evidence="4">
    <location>
        <begin position="287"/>
        <end position="313"/>
    </location>
</feature>
<feature type="coiled-coil region" evidence="3">
    <location>
        <begin position="139"/>
        <end position="256"/>
    </location>
</feature>
<feature type="coiled-coil region" evidence="3">
    <location>
        <begin position="444"/>
        <end position="517"/>
    </location>
</feature>
<evidence type="ECO:0000256" key="4">
    <source>
        <dbReference type="SAM" id="MobiDB-lite"/>
    </source>
</evidence>
<feature type="region of interest" description="Disordered" evidence="4">
    <location>
        <begin position="1094"/>
        <end position="1120"/>
    </location>
</feature>
<name>A0A8K0NT33_LADFU</name>
<dbReference type="InterPro" id="IPR042791">
    <property type="entry name" value="CDK5RAP2"/>
</dbReference>
<dbReference type="GO" id="GO:0043015">
    <property type="term" value="F:gamma-tubulin binding"/>
    <property type="evidence" value="ECO:0007669"/>
    <property type="project" value="TreeGrafter"/>
</dbReference>
<evidence type="ECO:0000256" key="1">
    <source>
        <dbReference type="ARBA" id="ARBA00004496"/>
    </source>
</evidence>
<feature type="region of interest" description="Disordered" evidence="4">
    <location>
        <begin position="1293"/>
        <end position="1350"/>
    </location>
</feature>
<evidence type="ECO:0000259" key="5">
    <source>
        <dbReference type="Pfam" id="PF07989"/>
    </source>
</evidence>
<feature type="compositionally biased region" description="Polar residues" evidence="4">
    <location>
        <begin position="867"/>
        <end position="881"/>
    </location>
</feature>
<feature type="domain" description="Centrosomin N-terminal motif 1" evidence="5">
    <location>
        <begin position="1"/>
        <end position="73"/>
    </location>
</feature>
<gene>
    <name evidence="6" type="ORF">J437_LFUL001762</name>
</gene>
<dbReference type="PANTHER" id="PTHR46930">
    <property type="entry name" value="CDK5 REGULATORY SUBUNIT-ASSOCIATED PROTEIN 2"/>
    <property type="match status" value="1"/>
</dbReference>
<comment type="subcellular location">
    <subcellularLocation>
        <location evidence="1">Cytoplasm</location>
    </subcellularLocation>
</comment>
<dbReference type="GO" id="GO:0001578">
    <property type="term" value="P:microtubule bundle formation"/>
    <property type="evidence" value="ECO:0007669"/>
    <property type="project" value="TreeGrafter"/>
</dbReference>
<feature type="coiled-coil region" evidence="3">
    <location>
        <begin position="1"/>
        <end position="115"/>
    </location>
</feature>
<dbReference type="GO" id="GO:0008017">
    <property type="term" value="F:microtubule binding"/>
    <property type="evidence" value="ECO:0007669"/>
    <property type="project" value="TreeGrafter"/>
</dbReference>
<feature type="coiled-coil region" evidence="3">
    <location>
        <begin position="318"/>
        <end position="401"/>
    </location>
</feature>
<organism evidence="6 7">
    <name type="scientific">Ladona fulva</name>
    <name type="common">Scarce chaser dragonfly</name>
    <name type="synonym">Libellula fulva</name>
    <dbReference type="NCBI Taxonomy" id="123851"/>
    <lineage>
        <taxon>Eukaryota</taxon>
        <taxon>Metazoa</taxon>
        <taxon>Ecdysozoa</taxon>
        <taxon>Arthropoda</taxon>
        <taxon>Hexapoda</taxon>
        <taxon>Insecta</taxon>
        <taxon>Pterygota</taxon>
        <taxon>Palaeoptera</taxon>
        <taxon>Odonata</taxon>
        <taxon>Epiprocta</taxon>
        <taxon>Anisoptera</taxon>
        <taxon>Libelluloidea</taxon>
        <taxon>Libellulidae</taxon>
        <taxon>Ladona</taxon>
    </lineage>
</organism>
<dbReference type="GO" id="GO:0000132">
    <property type="term" value="P:establishment of mitotic spindle orientation"/>
    <property type="evidence" value="ECO:0007669"/>
    <property type="project" value="TreeGrafter"/>
</dbReference>
<dbReference type="OrthoDB" id="10255000at2759"/>
<dbReference type="GO" id="GO:0000242">
    <property type="term" value="C:pericentriolar material"/>
    <property type="evidence" value="ECO:0007669"/>
    <property type="project" value="TreeGrafter"/>
</dbReference>
<dbReference type="GO" id="GO:0005737">
    <property type="term" value="C:cytoplasm"/>
    <property type="evidence" value="ECO:0007669"/>
    <property type="project" value="UniProtKB-SubCell"/>
</dbReference>
<feature type="region of interest" description="Disordered" evidence="4">
    <location>
        <begin position="867"/>
        <end position="888"/>
    </location>
</feature>
<dbReference type="Gene3D" id="1.10.287.1490">
    <property type="match status" value="1"/>
</dbReference>
<accession>A0A8K0NT33</accession>
<feature type="non-terminal residue" evidence="6">
    <location>
        <position position="1491"/>
    </location>
</feature>
<dbReference type="Pfam" id="PF07989">
    <property type="entry name" value="Cnn_1N"/>
    <property type="match status" value="1"/>
</dbReference>
<protein>
    <recommendedName>
        <fullName evidence="5">Centrosomin N-terminal motif 1 domain-containing protein</fullName>
    </recommendedName>
</protein>
<dbReference type="EMBL" id="KZ308169">
    <property type="protein sequence ID" value="KAG8223655.1"/>
    <property type="molecule type" value="Genomic_DNA"/>
</dbReference>
<proteinExistence type="predicted"/>
<keyword evidence="2" id="KW-0963">Cytoplasm</keyword>
<dbReference type="Proteomes" id="UP000792457">
    <property type="component" value="Unassembled WGS sequence"/>
</dbReference>
<feature type="region of interest" description="Disordered" evidence="4">
    <location>
        <begin position="1365"/>
        <end position="1388"/>
    </location>
</feature>
<dbReference type="GO" id="GO:0097431">
    <property type="term" value="C:mitotic spindle pole"/>
    <property type="evidence" value="ECO:0007669"/>
    <property type="project" value="TreeGrafter"/>
</dbReference>
<feature type="coiled-coil region" evidence="3">
    <location>
        <begin position="1017"/>
        <end position="1093"/>
    </location>
</feature>
<evidence type="ECO:0000256" key="2">
    <source>
        <dbReference type="ARBA" id="ARBA00022490"/>
    </source>
</evidence>
<feature type="region of interest" description="Disordered" evidence="4">
    <location>
        <begin position="581"/>
        <end position="600"/>
    </location>
</feature>